<comment type="subcellular location">
    <subcellularLocation>
        <location evidence="1">Cell membrane</location>
        <topology evidence="1">Multi-pass membrane protein</topology>
    </subcellularLocation>
</comment>
<dbReference type="InterPro" id="IPR001123">
    <property type="entry name" value="LeuE-type"/>
</dbReference>
<organism evidence="7 8">
    <name type="scientific">Pontivivens ytuae</name>
    <dbReference type="NCBI Taxonomy" id="2789856"/>
    <lineage>
        <taxon>Bacteria</taxon>
        <taxon>Pseudomonadati</taxon>
        <taxon>Pseudomonadota</taxon>
        <taxon>Alphaproteobacteria</taxon>
        <taxon>Rhodobacterales</taxon>
        <taxon>Paracoccaceae</taxon>
        <taxon>Pontivivens</taxon>
    </lineage>
</organism>
<dbReference type="GO" id="GO:0015171">
    <property type="term" value="F:amino acid transmembrane transporter activity"/>
    <property type="evidence" value="ECO:0007669"/>
    <property type="project" value="TreeGrafter"/>
</dbReference>
<keyword evidence="8" id="KW-1185">Reference proteome</keyword>
<dbReference type="EMBL" id="CP064942">
    <property type="protein sequence ID" value="QPH55766.1"/>
    <property type="molecule type" value="Genomic_DNA"/>
</dbReference>
<dbReference type="PANTHER" id="PTHR30086:SF20">
    <property type="entry name" value="ARGININE EXPORTER PROTEIN ARGO-RELATED"/>
    <property type="match status" value="1"/>
</dbReference>
<accession>A0A7S9LV61</accession>
<evidence type="ECO:0000256" key="6">
    <source>
        <dbReference type="SAM" id="Phobius"/>
    </source>
</evidence>
<evidence type="ECO:0000256" key="2">
    <source>
        <dbReference type="ARBA" id="ARBA00022475"/>
    </source>
</evidence>
<dbReference type="RefSeq" id="WP_196105028.1">
    <property type="nucleotide sequence ID" value="NZ_CP064942.1"/>
</dbReference>
<keyword evidence="4 6" id="KW-1133">Transmembrane helix</keyword>
<sequence length="200" mass="20884">MDAALSGYGLGLGLILVIGAQNAFVLRQGLRGEHVLAVCFTCATSDAILIIAGILGLGALIAAAPWIEPAFRWGGVLFLLAYGTLSFRAALKGGGRLDPAQGAGRPLGATLVTCLALTWLNPHVYLDTVFLIGSVSTQFEGERLAFGAGAVAASFSFFFALGFGARLLRPLFARPRAWQVLEVLVGCIMWTIAAQLAFGG</sequence>
<keyword evidence="3 6" id="KW-0812">Transmembrane</keyword>
<feature type="transmembrane region" description="Helical" evidence="6">
    <location>
        <begin position="47"/>
        <end position="67"/>
    </location>
</feature>
<feature type="transmembrane region" description="Helical" evidence="6">
    <location>
        <begin position="6"/>
        <end position="26"/>
    </location>
</feature>
<feature type="transmembrane region" description="Helical" evidence="6">
    <location>
        <begin position="103"/>
        <end position="124"/>
    </location>
</feature>
<keyword evidence="5 6" id="KW-0472">Membrane</keyword>
<dbReference type="GO" id="GO:0005886">
    <property type="term" value="C:plasma membrane"/>
    <property type="evidence" value="ECO:0007669"/>
    <property type="project" value="UniProtKB-SubCell"/>
</dbReference>
<evidence type="ECO:0000313" key="7">
    <source>
        <dbReference type="EMBL" id="QPH55766.1"/>
    </source>
</evidence>
<dbReference type="PANTHER" id="PTHR30086">
    <property type="entry name" value="ARGININE EXPORTER PROTEIN ARGO"/>
    <property type="match status" value="1"/>
</dbReference>
<dbReference type="KEGG" id="poz:I0K15_08620"/>
<feature type="transmembrane region" description="Helical" evidence="6">
    <location>
        <begin position="73"/>
        <end position="91"/>
    </location>
</feature>
<name>A0A7S9LV61_9RHOB</name>
<reference evidence="7 8" key="1">
    <citation type="submission" date="2020-11" db="EMBL/GenBank/DDBJ databases">
        <title>Description of Pontivivens ytuae sp. nov. isolated from deep sea sediment of Mariana Trench.</title>
        <authorList>
            <person name="Wang Z."/>
            <person name="Sun Q.-L."/>
            <person name="Xu X.-D."/>
            <person name="Tang Y.-Z."/>
            <person name="Zhang J."/>
        </authorList>
    </citation>
    <scope>NUCLEOTIDE SEQUENCE [LARGE SCALE GENOMIC DNA]</scope>
    <source>
        <strain evidence="7 8">MT2928</strain>
    </source>
</reference>
<evidence type="ECO:0000313" key="8">
    <source>
        <dbReference type="Proteomes" id="UP000594800"/>
    </source>
</evidence>
<evidence type="ECO:0000256" key="1">
    <source>
        <dbReference type="ARBA" id="ARBA00004651"/>
    </source>
</evidence>
<proteinExistence type="predicted"/>
<gene>
    <name evidence="7" type="ORF">I0K15_08620</name>
</gene>
<dbReference type="AlphaFoldDB" id="A0A7S9LV61"/>
<dbReference type="Proteomes" id="UP000594800">
    <property type="component" value="Chromosome"/>
</dbReference>
<protein>
    <submittedName>
        <fullName evidence="7">Amino acid transporter</fullName>
    </submittedName>
</protein>
<feature type="transmembrane region" description="Helical" evidence="6">
    <location>
        <begin position="144"/>
        <end position="168"/>
    </location>
</feature>
<dbReference type="Pfam" id="PF01810">
    <property type="entry name" value="LysE"/>
    <property type="match status" value="1"/>
</dbReference>
<evidence type="ECO:0000256" key="3">
    <source>
        <dbReference type="ARBA" id="ARBA00022692"/>
    </source>
</evidence>
<evidence type="ECO:0000256" key="5">
    <source>
        <dbReference type="ARBA" id="ARBA00023136"/>
    </source>
</evidence>
<keyword evidence="2" id="KW-1003">Cell membrane</keyword>
<feature type="transmembrane region" description="Helical" evidence="6">
    <location>
        <begin position="180"/>
        <end position="198"/>
    </location>
</feature>
<evidence type="ECO:0000256" key="4">
    <source>
        <dbReference type="ARBA" id="ARBA00022989"/>
    </source>
</evidence>